<proteinExistence type="predicted"/>
<organism evidence="1 2">
    <name type="scientific">Colletotrichum truncatum</name>
    <name type="common">Anthracnose fungus</name>
    <name type="synonym">Colletotrichum capsici</name>
    <dbReference type="NCBI Taxonomy" id="5467"/>
    <lineage>
        <taxon>Eukaryota</taxon>
        <taxon>Fungi</taxon>
        <taxon>Dikarya</taxon>
        <taxon>Ascomycota</taxon>
        <taxon>Pezizomycotina</taxon>
        <taxon>Sordariomycetes</taxon>
        <taxon>Hypocreomycetidae</taxon>
        <taxon>Glomerellales</taxon>
        <taxon>Glomerellaceae</taxon>
        <taxon>Colletotrichum</taxon>
        <taxon>Colletotrichum truncatum species complex</taxon>
    </lineage>
</organism>
<keyword evidence="2" id="KW-1185">Reference proteome</keyword>
<gene>
    <name evidence="1" type="ORF">CTRU02_213962</name>
</gene>
<comment type="caution">
    <text evidence="1">The sequence shown here is derived from an EMBL/GenBank/DDBJ whole genome shotgun (WGS) entry which is preliminary data.</text>
</comment>
<protein>
    <submittedName>
        <fullName evidence="1">Uncharacterized protein</fullName>
    </submittedName>
</protein>
<reference evidence="1 2" key="1">
    <citation type="journal article" date="2020" name="Phytopathology">
        <title>Genome Sequence Resources of Colletotrichum truncatum, C. plurivorum, C. musicola, and C. sojae: Four Species Pathogenic to Soybean (Glycine max).</title>
        <authorList>
            <person name="Rogerio F."/>
            <person name="Boufleur T.R."/>
            <person name="Ciampi-Guillardi M."/>
            <person name="Sukno S.A."/>
            <person name="Thon M.R."/>
            <person name="Massola Junior N.S."/>
            <person name="Baroncelli R."/>
        </authorList>
    </citation>
    <scope>NUCLEOTIDE SEQUENCE [LARGE SCALE GENOMIC DNA]</scope>
    <source>
        <strain evidence="1 2">CMES1059</strain>
    </source>
</reference>
<sequence length="320" mass="35968">MADVDFGVLNEPNLPQGQADVLRILEGTLNSSNDPATAATKLADDLRQFFISSGSEDAASGLLWDLWMMLLDAVRIVPIDHPWHETLIAAVKELRLNGGSVAGLEDNSTLQWGDLPHLSMYLFDKWADPTDFDEYTPEDIETWKRFNSFASRLLSDDFTQWIVLPYWEIRATLETAPQEVSVFECKLWVATEWLARCGQLLYKDMASTDALTEREQASIAPGPLCKDIPPRSLERWNFWRSRLTELSRADPSAEDRVEQPPLSDESLSRITQAIGLMDEAQGSSQGRDLEGSGDTAESACRVEDHGIEDTKDEKIMETEK</sequence>
<accession>A0ACC3YHB3</accession>
<dbReference type="Proteomes" id="UP000805649">
    <property type="component" value="Unassembled WGS sequence"/>
</dbReference>
<evidence type="ECO:0000313" key="2">
    <source>
        <dbReference type="Proteomes" id="UP000805649"/>
    </source>
</evidence>
<evidence type="ECO:0000313" key="1">
    <source>
        <dbReference type="EMBL" id="KAL0931227.1"/>
    </source>
</evidence>
<name>A0ACC3YHB3_COLTU</name>
<dbReference type="EMBL" id="VUJX02000010">
    <property type="protein sequence ID" value="KAL0931227.1"/>
    <property type="molecule type" value="Genomic_DNA"/>
</dbReference>